<evidence type="ECO:0000313" key="3">
    <source>
        <dbReference type="Proteomes" id="UP000077671"/>
    </source>
</evidence>
<feature type="region of interest" description="Disordered" evidence="1">
    <location>
        <begin position="236"/>
        <end position="267"/>
    </location>
</feature>
<dbReference type="EMBL" id="LWDD02001395">
    <property type="protein sequence ID" value="KAE8248446.1"/>
    <property type="molecule type" value="Genomic_DNA"/>
</dbReference>
<evidence type="ECO:0000256" key="1">
    <source>
        <dbReference type="SAM" id="MobiDB-lite"/>
    </source>
</evidence>
<reference evidence="2" key="1">
    <citation type="submission" date="2016-04" db="EMBL/GenBank/DDBJ databases">
        <authorList>
            <person name="Nguyen H.D."/>
            <person name="Kesanakurti P."/>
            <person name="Cullis J."/>
            <person name="Levesque C.A."/>
            <person name="Hambleton S."/>
        </authorList>
    </citation>
    <scope>NUCLEOTIDE SEQUENCE</scope>
    <source>
        <strain evidence="2">DAOMC 238032</strain>
    </source>
</reference>
<sequence length="267" mass="28168">RPPETILVGRTVLALEYGLKAFLHALLISGTLLSLSLASNKKIKAQGWKYVALFIRRAQALRYLNKAALGEIVAALERAPRELVSPAGERWKKREELAAKTEQAAATTDAKKNTDVDELAPFRAQVAIQSAPHTSSRSSTNSSRRRLLKATTAAEPAPVEDESKTPAPAAPEKEKVAIATEASARKSVKVEPKVDECSAPAAPAATDAAAAAPTSTTTAAAPVVTQEDIAATMENGTAAAGAVRPSCRSASRSRCNSQGRRRHILSS</sequence>
<dbReference type="Proteomes" id="UP000077671">
    <property type="component" value="Unassembled WGS sequence"/>
</dbReference>
<proteinExistence type="predicted"/>
<comment type="caution">
    <text evidence="2">The sequence shown here is derived from an EMBL/GenBank/DDBJ whole genome shotgun (WGS) entry which is preliminary data.</text>
</comment>
<feature type="compositionally biased region" description="Low complexity" evidence="1">
    <location>
        <begin position="244"/>
        <end position="257"/>
    </location>
</feature>
<feature type="compositionally biased region" description="Low complexity" evidence="1">
    <location>
        <begin position="199"/>
        <end position="219"/>
    </location>
</feature>
<evidence type="ECO:0000313" key="2">
    <source>
        <dbReference type="EMBL" id="KAE8248446.1"/>
    </source>
</evidence>
<name>A0A8T8SUH2_9BASI</name>
<reference evidence="2" key="2">
    <citation type="journal article" date="2019" name="IMA Fungus">
        <title>Genome sequencing and comparison of five Tilletia species to identify candidate genes for the detection of regulated species infecting wheat.</title>
        <authorList>
            <person name="Nguyen H.D.T."/>
            <person name="Sultana T."/>
            <person name="Kesanakurti P."/>
            <person name="Hambleton S."/>
        </authorList>
    </citation>
    <scope>NUCLEOTIDE SEQUENCE</scope>
    <source>
        <strain evidence="2">DAOMC 238032</strain>
    </source>
</reference>
<gene>
    <name evidence="2" type="ORF">A4X03_0g6775</name>
</gene>
<accession>A0A8T8SUH2</accession>
<feature type="region of interest" description="Disordered" evidence="1">
    <location>
        <begin position="94"/>
        <end position="219"/>
    </location>
</feature>
<feature type="non-terminal residue" evidence="2">
    <location>
        <position position="1"/>
    </location>
</feature>
<organism evidence="2 3">
    <name type="scientific">Tilletia caries</name>
    <name type="common">wheat bunt fungus</name>
    <dbReference type="NCBI Taxonomy" id="13290"/>
    <lineage>
        <taxon>Eukaryota</taxon>
        <taxon>Fungi</taxon>
        <taxon>Dikarya</taxon>
        <taxon>Basidiomycota</taxon>
        <taxon>Ustilaginomycotina</taxon>
        <taxon>Exobasidiomycetes</taxon>
        <taxon>Tilletiales</taxon>
        <taxon>Tilletiaceae</taxon>
        <taxon>Tilletia</taxon>
    </lineage>
</organism>
<dbReference type="AlphaFoldDB" id="A0A8T8SUH2"/>
<protein>
    <submittedName>
        <fullName evidence="2">Uncharacterized protein</fullName>
    </submittedName>
</protein>